<accession>A0A0G0BVQ8</accession>
<organism evidence="1 2">
    <name type="scientific">candidate division WS6 bacterium GW2011_GWC1_33_20</name>
    <dbReference type="NCBI Taxonomy" id="1619089"/>
    <lineage>
        <taxon>Bacteria</taxon>
        <taxon>Candidatus Dojkabacteria</taxon>
    </lineage>
</organism>
<reference evidence="1 2" key="1">
    <citation type="journal article" date="2015" name="Nature">
        <title>rRNA introns, odd ribosomes, and small enigmatic genomes across a large radiation of phyla.</title>
        <authorList>
            <person name="Brown C.T."/>
            <person name="Hug L.A."/>
            <person name="Thomas B.C."/>
            <person name="Sharon I."/>
            <person name="Castelle C.J."/>
            <person name="Singh A."/>
            <person name="Wilkins M.J."/>
            <person name="Williams K.H."/>
            <person name="Banfield J.F."/>
        </authorList>
    </citation>
    <scope>NUCLEOTIDE SEQUENCE [LARGE SCALE GENOMIC DNA]</scope>
</reference>
<comment type="caution">
    <text evidence="1">The sequence shown here is derived from an EMBL/GenBank/DDBJ whole genome shotgun (WGS) entry which is preliminary data.</text>
</comment>
<evidence type="ECO:0000313" key="2">
    <source>
        <dbReference type="Proteomes" id="UP000034302"/>
    </source>
</evidence>
<name>A0A0G0BVQ8_9BACT</name>
<gene>
    <name evidence="1" type="ORF">UR34_C0022G0007</name>
</gene>
<protein>
    <submittedName>
        <fullName evidence="1">Uncharacterized protein</fullName>
    </submittedName>
</protein>
<dbReference type="Proteomes" id="UP000034302">
    <property type="component" value="Unassembled WGS sequence"/>
</dbReference>
<sequence length="59" mass="6918">MNKQKKLNSTLKVFYKKNPEIVKALELLEISGNLYQNKIKTQTKITTLNKTTHKTFYTT</sequence>
<proteinExistence type="predicted"/>
<dbReference type="AlphaFoldDB" id="A0A0G0BVQ8"/>
<dbReference type="EMBL" id="LBOV01000022">
    <property type="protein sequence ID" value="KKP42980.1"/>
    <property type="molecule type" value="Genomic_DNA"/>
</dbReference>
<evidence type="ECO:0000313" key="1">
    <source>
        <dbReference type="EMBL" id="KKP42980.1"/>
    </source>
</evidence>